<dbReference type="PANTHER" id="PTHR43479">
    <property type="entry name" value="ACREF/ENVCD OPERON REPRESSOR-RELATED"/>
    <property type="match status" value="1"/>
</dbReference>
<feature type="domain" description="HTH tetR-type" evidence="4">
    <location>
        <begin position="39"/>
        <end position="99"/>
    </location>
</feature>
<evidence type="ECO:0000256" key="3">
    <source>
        <dbReference type="SAM" id="MobiDB-lite"/>
    </source>
</evidence>
<gene>
    <name evidence="5" type="ORF">SAMN06265374_1167</name>
</gene>
<dbReference type="InterPro" id="IPR009057">
    <property type="entry name" value="Homeodomain-like_sf"/>
</dbReference>
<keyword evidence="1 2" id="KW-0238">DNA-binding</keyword>
<feature type="DNA-binding region" description="H-T-H motif" evidence="2">
    <location>
        <begin position="62"/>
        <end position="81"/>
    </location>
</feature>
<evidence type="ECO:0000313" key="6">
    <source>
        <dbReference type="Proteomes" id="UP001157914"/>
    </source>
</evidence>
<dbReference type="Proteomes" id="UP001157914">
    <property type="component" value="Unassembled WGS sequence"/>
</dbReference>
<dbReference type="PRINTS" id="PR00455">
    <property type="entry name" value="HTHTETR"/>
</dbReference>
<dbReference type="InterPro" id="IPR001647">
    <property type="entry name" value="HTH_TetR"/>
</dbReference>
<dbReference type="PANTHER" id="PTHR43479:SF11">
    <property type="entry name" value="ACREF_ENVCD OPERON REPRESSOR-RELATED"/>
    <property type="match status" value="1"/>
</dbReference>
<sequence length="222" mass="24148">MNSDSCFRRKREPHVGPAAVTPINNKASSGGLPKTARGEATRKSILDAAERVIGSNGYSDASIGQITREAGVAQGTFYIYFKTKEQVFSELVLEMGRLVRHRIAEATANVPNRLDAEKAGLTAFLGFVQAHPDLYRIVQEALFVDPKAYRAYYESFANGYIDGLNTALRAGQISPGDPETRAWALMGVARALGEQLVVFNTKTPIQDLVETGFDLIANGLKP</sequence>
<evidence type="ECO:0000256" key="2">
    <source>
        <dbReference type="PROSITE-ProRule" id="PRU00335"/>
    </source>
</evidence>
<name>A0ABY1NHI4_9HYPH</name>
<protein>
    <submittedName>
        <fullName evidence="5">Transcriptional regulator, TetR family</fullName>
    </submittedName>
</protein>
<reference evidence="5 6" key="1">
    <citation type="submission" date="2017-05" db="EMBL/GenBank/DDBJ databases">
        <authorList>
            <person name="Varghese N."/>
            <person name="Submissions S."/>
        </authorList>
    </citation>
    <scope>NUCLEOTIDE SEQUENCE [LARGE SCALE GENOMIC DNA]</scope>
    <source>
        <strain evidence="5 6">DSM 15949</strain>
    </source>
</reference>
<dbReference type="PROSITE" id="PS50977">
    <property type="entry name" value="HTH_TETR_2"/>
    <property type="match status" value="1"/>
</dbReference>
<proteinExistence type="predicted"/>
<dbReference type="InterPro" id="IPR036271">
    <property type="entry name" value="Tet_transcr_reg_TetR-rel_C_sf"/>
</dbReference>
<dbReference type="InterPro" id="IPR023772">
    <property type="entry name" value="DNA-bd_HTH_TetR-type_CS"/>
</dbReference>
<dbReference type="PROSITE" id="PS01081">
    <property type="entry name" value="HTH_TETR_1"/>
    <property type="match status" value="1"/>
</dbReference>
<dbReference type="EMBL" id="FXTT01000001">
    <property type="protein sequence ID" value="SMP10071.1"/>
    <property type="molecule type" value="Genomic_DNA"/>
</dbReference>
<dbReference type="Gene3D" id="1.10.10.60">
    <property type="entry name" value="Homeodomain-like"/>
    <property type="match status" value="1"/>
</dbReference>
<accession>A0ABY1NHI4</accession>
<comment type="caution">
    <text evidence="5">The sequence shown here is derived from an EMBL/GenBank/DDBJ whole genome shotgun (WGS) entry which is preliminary data.</text>
</comment>
<keyword evidence="6" id="KW-1185">Reference proteome</keyword>
<evidence type="ECO:0000256" key="1">
    <source>
        <dbReference type="ARBA" id="ARBA00023125"/>
    </source>
</evidence>
<dbReference type="InterPro" id="IPR050624">
    <property type="entry name" value="HTH-type_Tx_Regulator"/>
</dbReference>
<evidence type="ECO:0000259" key="4">
    <source>
        <dbReference type="PROSITE" id="PS50977"/>
    </source>
</evidence>
<dbReference type="SUPFAM" id="SSF46689">
    <property type="entry name" value="Homeodomain-like"/>
    <property type="match status" value="1"/>
</dbReference>
<dbReference type="Gene3D" id="1.10.357.10">
    <property type="entry name" value="Tetracycline Repressor, domain 2"/>
    <property type="match status" value="1"/>
</dbReference>
<organism evidence="5 6">
    <name type="scientific">Roseibium denhamense</name>
    <dbReference type="NCBI Taxonomy" id="76305"/>
    <lineage>
        <taxon>Bacteria</taxon>
        <taxon>Pseudomonadati</taxon>
        <taxon>Pseudomonadota</taxon>
        <taxon>Alphaproteobacteria</taxon>
        <taxon>Hyphomicrobiales</taxon>
        <taxon>Stappiaceae</taxon>
        <taxon>Roseibium</taxon>
    </lineage>
</organism>
<dbReference type="Pfam" id="PF00440">
    <property type="entry name" value="TetR_N"/>
    <property type="match status" value="1"/>
</dbReference>
<dbReference type="SUPFAM" id="SSF48498">
    <property type="entry name" value="Tetracyclin repressor-like, C-terminal domain"/>
    <property type="match status" value="1"/>
</dbReference>
<feature type="region of interest" description="Disordered" evidence="3">
    <location>
        <begin position="1"/>
        <end position="39"/>
    </location>
</feature>
<evidence type="ECO:0000313" key="5">
    <source>
        <dbReference type="EMBL" id="SMP10071.1"/>
    </source>
</evidence>